<dbReference type="InterPro" id="IPR050768">
    <property type="entry name" value="UPF0353/GerABKA_families"/>
</dbReference>
<evidence type="ECO:0000256" key="5">
    <source>
        <dbReference type="SAM" id="Phobius"/>
    </source>
</evidence>
<dbReference type="InterPro" id="IPR002035">
    <property type="entry name" value="VWF_A"/>
</dbReference>
<dbReference type="PANTHER" id="PTHR22550:SF5">
    <property type="entry name" value="LEUCINE ZIPPER PROTEIN 4"/>
    <property type="match status" value="1"/>
</dbReference>
<dbReference type="PANTHER" id="PTHR22550">
    <property type="entry name" value="SPORE GERMINATION PROTEIN"/>
    <property type="match status" value="1"/>
</dbReference>
<name>A0A7V2SHV3_9BACT</name>
<dbReference type="Gene3D" id="3.40.50.410">
    <property type="entry name" value="von Willebrand factor, type A domain"/>
    <property type="match status" value="1"/>
</dbReference>
<dbReference type="AlphaFoldDB" id="A0A7V2SHV3"/>
<evidence type="ECO:0000256" key="4">
    <source>
        <dbReference type="ARBA" id="ARBA00023136"/>
    </source>
</evidence>
<comment type="caution">
    <text evidence="7">The sequence shown here is derived from an EMBL/GenBank/DDBJ whole genome shotgun (WGS) entry which is preliminary data.</text>
</comment>
<dbReference type="SMART" id="SM00327">
    <property type="entry name" value="VWA"/>
    <property type="match status" value="1"/>
</dbReference>
<feature type="domain" description="VWFA" evidence="6">
    <location>
        <begin position="84"/>
        <end position="262"/>
    </location>
</feature>
<dbReference type="PROSITE" id="PS50234">
    <property type="entry name" value="VWFA"/>
    <property type="match status" value="1"/>
</dbReference>
<dbReference type="EMBL" id="DRNO01000023">
    <property type="protein sequence ID" value="HFC03291.1"/>
    <property type="molecule type" value="Genomic_DNA"/>
</dbReference>
<dbReference type="InterPro" id="IPR036465">
    <property type="entry name" value="vWFA_dom_sf"/>
</dbReference>
<gene>
    <name evidence="7" type="ORF">ENJ74_00320</name>
</gene>
<keyword evidence="3 5" id="KW-1133">Transmembrane helix</keyword>
<keyword evidence="2 5" id="KW-0812">Transmembrane</keyword>
<evidence type="ECO:0000256" key="3">
    <source>
        <dbReference type="ARBA" id="ARBA00022989"/>
    </source>
</evidence>
<feature type="transmembrane region" description="Helical" evidence="5">
    <location>
        <begin position="280"/>
        <end position="299"/>
    </location>
</feature>
<keyword evidence="1" id="KW-1003">Cell membrane</keyword>
<accession>A0A7V2SHV3</accession>
<proteinExistence type="predicted"/>
<evidence type="ECO:0000256" key="1">
    <source>
        <dbReference type="ARBA" id="ARBA00022475"/>
    </source>
</evidence>
<evidence type="ECO:0000313" key="7">
    <source>
        <dbReference type="EMBL" id="HFC03291.1"/>
    </source>
</evidence>
<sequence>MSRFSFEHPWVLGLILLFWICSRYCPARTQAIYFPHVRRLLSVHAHKSRWLEILKWIGIVGLLLALASPVLTDEYKQINKQGRDIMLIIDSSDSMRQRGFDPTDPLKSKFDVVKEVVSDFIDKRKNDRIGLINFASVAFVASPLTFEKKFLRQILAMQEPGIAGKRTAINDALLQTYNILNKSDAKTKIAILLTDGIDNASRISFDEIRRLISDSDVKLYTIGIGSYRDFDAPYLKALAQAGHGKFFAASNRQTLQKIYDAIDKLETSKLKSKKIVQHDYLYIYPLFIAILAMLFFIYLRTAKGVE</sequence>
<evidence type="ECO:0000256" key="2">
    <source>
        <dbReference type="ARBA" id="ARBA00022692"/>
    </source>
</evidence>
<evidence type="ECO:0000259" key="6">
    <source>
        <dbReference type="PROSITE" id="PS50234"/>
    </source>
</evidence>
<dbReference type="SUPFAM" id="SSF53300">
    <property type="entry name" value="vWA-like"/>
    <property type="match status" value="1"/>
</dbReference>
<feature type="transmembrane region" description="Helical" evidence="5">
    <location>
        <begin position="53"/>
        <end position="71"/>
    </location>
</feature>
<reference evidence="7" key="1">
    <citation type="journal article" date="2020" name="mSystems">
        <title>Genome- and Community-Level Interaction Insights into Carbon Utilization and Element Cycling Functions of Hydrothermarchaeota in Hydrothermal Sediment.</title>
        <authorList>
            <person name="Zhou Z."/>
            <person name="Liu Y."/>
            <person name="Xu W."/>
            <person name="Pan J."/>
            <person name="Luo Z.H."/>
            <person name="Li M."/>
        </authorList>
    </citation>
    <scope>NUCLEOTIDE SEQUENCE [LARGE SCALE GENOMIC DNA]</scope>
    <source>
        <strain evidence="7">HyVt-513</strain>
    </source>
</reference>
<organism evidence="7">
    <name type="scientific">Nitratifractor salsuginis</name>
    <dbReference type="NCBI Taxonomy" id="269261"/>
    <lineage>
        <taxon>Bacteria</taxon>
        <taxon>Pseudomonadati</taxon>
        <taxon>Campylobacterota</taxon>
        <taxon>Epsilonproteobacteria</taxon>
        <taxon>Campylobacterales</taxon>
        <taxon>Sulfurovaceae</taxon>
        <taxon>Nitratifractor</taxon>
    </lineage>
</organism>
<dbReference type="Proteomes" id="UP000885722">
    <property type="component" value="Unassembled WGS sequence"/>
</dbReference>
<dbReference type="Pfam" id="PF00092">
    <property type="entry name" value="VWA"/>
    <property type="match status" value="1"/>
</dbReference>
<keyword evidence="4 5" id="KW-0472">Membrane</keyword>
<protein>
    <submittedName>
        <fullName evidence="7">VWA domain-containing protein</fullName>
    </submittedName>
</protein>